<keyword evidence="2" id="KW-0548">Nucleotidyltransferase</keyword>
<dbReference type="PANTHER" id="PTHR46890:SF48">
    <property type="entry name" value="RNA-DIRECTED DNA POLYMERASE"/>
    <property type="match status" value="1"/>
</dbReference>
<dbReference type="InterPro" id="IPR052343">
    <property type="entry name" value="Retrotransposon-Effector_Assoc"/>
</dbReference>
<organism evidence="2 3">
    <name type="scientific">Gossypium australe</name>
    <dbReference type="NCBI Taxonomy" id="47621"/>
    <lineage>
        <taxon>Eukaryota</taxon>
        <taxon>Viridiplantae</taxon>
        <taxon>Streptophyta</taxon>
        <taxon>Embryophyta</taxon>
        <taxon>Tracheophyta</taxon>
        <taxon>Spermatophyta</taxon>
        <taxon>Magnoliopsida</taxon>
        <taxon>eudicotyledons</taxon>
        <taxon>Gunneridae</taxon>
        <taxon>Pentapetalae</taxon>
        <taxon>rosids</taxon>
        <taxon>malvids</taxon>
        <taxon>Malvales</taxon>
        <taxon>Malvaceae</taxon>
        <taxon>Malvoideae</taxon>
        <taxon>Gossypium</taxon>
    </lineage>
</organism>
<reference evidence="3" key="1">
    <citation type="journal article" date="2019" name="Plant Biotechnol. J.">
        <title>Genome sequencing of the Australian wild diploid species Gossypium australe highlights disease resistance and delayed gland morphogenesis.</title>
        <authorList>
            <person name="Cai Y."/>
            <person name="Cai X."/>
            <person name="Wang Q."/>
            <person name="Wang P."/>
            <person name="Zhang Y."/>
            <person name="Cai C."/>
            <person name="Xu Y."/>
            <person name="Wang K."/>
            <person name="Zhou Z."/>
            <person name="Wang C."/>
            <person name="Geng S."/>
            <person name="Li B."/>
            <person name="Dong Q."/>
            <person name="Hou Y."/>
            <person name="Wang H."/>
            <person name="Ai P."/>
            <person name="Liu Z."/>
            <person name="Yi F."/>
            <person name="Sun M."/>
            <person name="An G."/>
            <person name="Cheng J."/>
            <person name="Zhang Y."/>
            <person name="Shi Q."/>
            <person name="Xie Y."/>
            <person name="Shi X."/>
            <person name="Chang Y."/>
            <person name="Huang F."/>
            <person name="Chen Y."/>
            <person name="Hong S."/>
            <person name="Mi L."/>
            <person name="Sun Q."/>
            <person name="Zhang L."/>
            <person name="Zhou B."/>
            <person name="Peng R."/>
            <person name="Zhang X."/>
            <person name="Liu F."/>
        </authorList>
    </citation>
    <scope>NUCLEOTIDE SEQUENCE [LARGE SCALE GENOMIC DNA]</scope>
    <source>
        <strain evidence="3">cv. PA1801</strain>
    </source>
</reference>
<comment type="caution">
    <text evidence="2">The sequence shown here is derived from an EMBL/GenBank/DDBJ whole genome shotgun (WGS) entry which is preliminary data.</text>
</comment>
<dbReference type="EMBL" id="SMMG02000007">
    <property type="protein sequence ID" value="KAA3466906.1"/>
    <property type="molecule type" value="Genomic_DNA"/>
</dbReference>
<dbReference type="AlphaFoldDB" id="A0A5B6VD70"/>
<dbReference type="Pfam" id="PF00078">
    <property type="entry name" value="RVT_1"/>
    <property type="match status" value="1"/>
</dbReference>
<sequence length="153" mass="17205">MEGIEKVEEEVRAALRGMGPTKAPGSDGFLALFFQKYWHIIGKEVMEYCLSILNGNKGVEPVNITEIVLIPKIPNPSTLVNFRPISLCTVMYKIVAKTIANRLQSSAFVPGRLITDNVLLAYEILHTFRQKRTGKKGYMALKLDMSKAYDRVE</sequence>
<dbReference type="InterPro" id="IPR043502">
    <property type="entry name" value="DNA/RNA_pol_sf"/>
</dbReference>
<proteinExistence type="predicted"/>
<evidence type="ECO:0000313" key="2">
    <source>
        <dbReference type="EMBL" id="KAA3466906.1"/>
    </source>
</evidence>
<feature type="domain" description="Reverse transcriptase" evidence="1">
    <location>
        <begin position="51"/>
        <end position="153"/>
    </location>
</feature>
<gene>
    <name evidence="2" type="ORF">EPI10_001966</name>
</gene>
<evidence type="ECO:0000313" key="3">
    <source>
        <dbReference type="Proteomes" id="UP000325315"/>
    </source>
</evidence>
<dbReference type="PANTHER" id="PTHR46890">
    <property type="entry name" value="NON-LTR RETROLELEMENT REVERSE TRANSCRIPTASE-LIKE PROTEIN-RELATED"/>
    <property type="match status" value="1"/>
</dbReference>
<evidence type="ECO:0000259" key="1">
    <source>
        <dbReference type="PROSITE" id="PS50878"/>
    </source>
</evidence>
<protein>
    <submittedName>
        <fullName evidence="2">Reverse transcriptase</fullName>
    </submittedName>
</protein>
<dbReference type="SUPFAM" id="SSF56672">
    <property type="entry name" value="DNA/RNA polymerases"/>
    <property type="match status" value="1"/>
</dbReference>
<keyword evidence="3" id="KW-1185">Reference proteome</keyword>
<dbReference type="Proteomes" id="UP000325315">
    <property type="component" value="Unassembled WGS sequence"/>
</dbReference>
<keyword evidence="2" id="KW-0808">Transferase</keyword>
<dbReference type="GO" id="GO:0003964">
    <property type="term" value="F:RNA-directed DNA polymerase activity"/>
    <property type="evidence" value="ECO:0007669"/>
    <property type="project" value="UniProtKB-KW"/>
</dbReference>
<keyword evidence="2" id="KW-0695">RNA-directed DNA polymerase</keyword>
<dbReference type="OrthoDB" id="1934719at2759"/>
<dbReference type="PROSITE" id="PS50878">
    <property type="entry name" value="RT_POL"/>
    <property type="match status" value="1"/>
</dbReference>
<accession>A0A5B6VD70</accession>
<dbReference type="InterPro" id="IPR000477">
    <property type="entry name" value="RT_dom"/>
</dbReference>
<name>A0A5B6VD70_9ROSI</name>